<protein>
    <submittedName>
        <fullName evidence="2">Uncharacterized protein</fullName>
    </submittedName>
</protein>
<keyword evidence="3" id="KW-1185">Reference proteome</keyword>
<accession>A0A4P6YV47</accession>
<sequence>MKMKKIIFTSVIAILLAITLIPSTCNASSSVLGKAGVSERTEGNWKKLSTKKQIEIKKNIPKKYRGTWYAWNVLANRKERIRIDARSFQYAYRNKNGRYVVLDQYSGNRLATWKTKYNHLSVNYILKTKKNNQYKIFEENFTLSRTKKGVRITLPSSWIEMINHNTHVTFRKKLKRPAMVKNNMTKEFLSKKTLISRYFKSKDVYYMMSFNKKMTHMLFNSQSIWSNSGPDIGNDVADLSAGGDSSGYGVIEKVTFKGNRVTLIVLAPASMVKTYYKIQLERISKQYIVVTKIEKGQNSFNGNKVNRTPSLFGIRFVPTGIYKN</sequence>
<gene>
    <name evidence="2" type="ORF">EQG49_09010</name>
</gene>
<dbReference type="KEGG" id="wei:EQG49_09010"/>
<reference evidence="3" key="1">
    <citation type="submission" date="2019-03" db="EMBL/GenBank/DDBJ databases">
        <title>Weissella sp. 26KH-42 Genome sequencing.</title>
        <authorList>
            <person name="Heo J."/>
            <person name="Kim S.-J."/>
            <person name="Kim J.-S."/>
            <person name="Hong S.-B."/>
            <person name="Kwon S.-W."/>
        </authorList>
    </citation>
    <scope>NUCLEOTIDE SEQUENCE [LARGE SCALE GENOMIC DNA]</scope>
    <source>
        <strain evidence="3">26KH-42</strain>
    </source>
</reference>
<evidence type="ECO:0000313" key="2">
    <source>
        <dbReference type="EMBL" id="QBO36603.1"/>
    </source>
</evidence>
<feature type="signal peptide" evidence="1">
    <location>
        <begin position="1"/>
        <end position="27"/>
    </location>
</feature>
<organism evidence="2 3">
    <name type="scientific">Periweissella cryptocerci</name>
    <dbReference type="NCBI Taxonomy" id="2506420"/>
    <lineage>
        <taxon>Bacteria</taxon>
        <taxon>Bacillati</taxon>
        <taxon>Bacillota</taxon>
        <taxon>Bacilli</taxon>
        <taxon>Lactobacillales</taxon>
        <taxon>Lactobacillaceae</taxon>
        <taxon>Periweissella</taxon>
    </lineage>
</organism>
<evidence type="ECO:0000313" key="3">
    <source>
        <dbReference type="Proteomes" id="UP000292886"/>
    </source>
</evidence>
<name>A0A4P6YV47_9LACO</name>
<dbReference type="RefSeq" id="WP_133363680.1">
    <property type="nucleotide sequence ID" value="NZ_CP037940.1"/>
</dbReference>
<dbReference type="EMBL" id="CP037940">
    <property type="protein sequence ID" value="QBO36603.1"/>
    <property type="molecule type" value="Genomic_DNA"/>
</dbReference>
<dbReference type="Proteomes" id="UP000292886">
    <property type="component" value="Chromosome"/>
</dbReference>
<dbReference type="OrthoDB" id="2295621at2"/>
<dbReference type="AlphaFoldDB" id="A0A4P6YV47"/>
<keyword evidence="1" id="KW-0732">Signal</keyword>
<proteinExistence type="predicted"/>
<evidence type="ECO:0000256" key="1">
    <source>
        <dbReference type="SAM" id="SignalP"/>
    </source>
</evidence>
<feature type="chain" id="PRO_5020502070" evidence="1">
    <location>
        <begin position="28"/>
        <end position="324"/>
    </location>
</feature>